<dbReference type="GeneID" id="108270919"/>
<evidence type="ECO:0000313" key="8">
    <source>
        <dbReference type="Proteomes" id="UP000221080"/>
    </source>
</evidence>
<proteinExistence type="predicted"/>
<feature type="disulfide bond" evidence="5">
    <location>
        <begin position="868"/>
        <end position="911"/>
    </location>
</feature>
<gene>
    <name evidence="9" type="primary">LOC108270919</name>
</gene>
<evidence type="ECO:0000256" key="5">
    <source>
        <dbReference type="PROSITE-ProRule" id="PRU00302"/>
    </source>
</evidence>
<feature type="domain" description="Sushi" evidence="7">
    <location>
        <begin position="29"/>
        <end position="86"/>
    </location>
</feature>
<feature type="domain" description="Sushi" evidence="7">
    <location>
        <begin position="453"/>
        <end position="510"/>
    </location>
</feature>
<keyword evidence="3 6" id="KW-0732">Signal</keyword>
<dbReference type="Proteomes" id="UP000221080">
    <property type="component" value="Chromosome 10"/>
</dbReference>
<feature type="domain" description="Sushi" evidence="7">
    <location>
        <begin position="685"/>
        <end position="749"/>
    </location>
</feature>
<evidence type="ECO:0000256" key="6">
    <source>
        <dbReference type="SAM" id="SignalP"/>
    </source>
</evidence>
<comment type="subcellular location">
    <subcellularLocation>
        <location evidence="1">Virion</location>
    </subcellularLocation>
</comment>
<accession>A0A9F7RAE0</accession>
<feature type="domain" description="Sushi" evidence="7">
    <location>
        <begin position="808"/>
        <end position="865"/>
    </location>
</feature>
<protein>
    <submittedName>
        <fullName evidence="9">Complement factor H isoform X1</fullName>
    </submittedName>
</protein>
<feature type="domain" description="Sushi" evidence="7">
    <location>
        <begin position="1084"/>
        <end position="1143"/>
    </location>
</feature>
<dbReference type="SUPFAM" id="SSF57535">
    <property type="entry name" value="Complement control module/SCR domain"/>
    <property type="match status" value="22"/>
</dbReference>
<dbReference type="InterPro" id="IPR051503">
    <property type="entry name" value="ComplSys_Reg/VirEntry_Med"/>
</dbReference>
<feature type="domain" description="Sushi" evidence="7">
    <location>
        <begin position="392"/>
        <end position="451"/>
    </location>
</feature>
<dbReference type="Gene3D" id="2.10.70.10">
    <property type="entry name" value="Complement Module, domain 1"/>
    <property type="match status" value="22"/>
</dbReference>
<sequence length="1463" mass="168495">MGYNMQVAVKIFFFAFWLSSFILAENQDTTCEYPRGEHLLNNPPNFKRIYKLGENTWYRCEYGYQRTAASITCTENSWEPEPQCIEITCQKPEIAHGEVLGIQKNTYNKNVKIALKCNQGYEPGIFFVTCKQNGEWDNMRQCTLGINLRCRYPEREINDAIRNDTNLKAYYEEGGGVQYKCKEGFYFQHGSKAVCSAGKWKYPQCIKLGINLRCRYPEREINDAIRNDTNLKAYYEEGGGVQYKCKEGFYFQHGSKAVCSAGKWKYPQCIKYTTCEYPRGEHLLNNPPNFKRIYKLGENTWYRCEYGYQRTAASITCTENSWEPEPQCIEITCQKPEIAHGEVLGIQKNTYNKNVKIALKCNQGYEPGIFFVTCNQNGEWDNMRQCTLGINLRCRYPEREINDAIRNDTNLKAYYEEGGGVQYKCKEGFYFQHGSKAVCSAGKWKYPQCIKYTTCEYPRGEHLLNNPPNFKRIYKLGENTWYRCEYGYQRTAESITCTENSWEPEPQCIEITCQKPEIAHGEVLGIQKNTYNKNVKIALKCNQGYEPGIFFVTCNQNGEWENMRQCTYTTCEYPRGEHLLNNPPNFKRIYKLGENTWYRCEYGYQRTAESITCTENSWEPEPQCIEITCQKPEIAHGEVLGIQKNTYNKNVKIALKCNQGYEPGIFFVTCNQNGEWENMRQCTLITCLLGSPTTGVVSTKPIGKNIFLAGEYVEIICSKKYWIFGTKQVSRNIKCKEDGKWELRPVCEEITCEYPRGEHLLNNPPYNKHIYKLGENTRYRCEYGYKHRAASITCTENGWEPEPQCIEITCQKPEIAHGEVLRIQKYTYNKNVKIALKCNQGYEPGIFFVTCNQNGEWENMRQCTLVKCPIISNLGDVITTDNTEEARYGDFIHFKCASPNKMLEGPEEIHCKDDGQWSDKIPKCKEKTTCAKTSVQNGFTYKLPGGFSYSCHANNKAFDEKWWGVVICTEGPQSYAPLCIPNDQCGQIPNVHAKKIQEKKGYKNEETVEFECESKPCCFKCISGTWQDCQCIPPSVENAVITSHSQHQVEYICRNNYTITGKRLISCNSSQWKELPSCNLGINLRCRDPEREINDAIRNDPNLKAYYEEGGGVQYKCKEGFHFQNGSKAVCSAGKWNYPQCIKLGINLRCRDPEREINDAIRNDPNLKAYYEEGGGVQYKCKEGFHFQNGSKAVCSAGKWNYPQCIKLGINLRCRDPEREINDAIRNDPNLKAYYEEGGGVQYKCKEGFHFQNGSKAVCSAGKWNYPQCIKFSINLRCRDPEREINDAIRNDPNLKAYYEEGGGVQYKCKEGLYFQNGSKAVCSAGKWNYPQCIKLGINLRCRDPEREINDAIRNDPNLKAYYEEGGGVQYRCKEGFHFQNGSKAVCSAGKWNYPQCIKLGINLRCRDPEREINDAFRNDPNLKAYYEEGGSVQYRCKEGFQFQNGSKAVCSSGKWNYPQCIK</sequence>
<reference evidence="8" key="1">
    <citation type="journal article" date="2016" name="Nat. Commun.">
        <title>The channel catfish genome sequence provides insights into the evolution of scale formation in teleosts.</title>
        <authorList>
            <person name="Liu Z."/>
            <person name="Liu S."/>
            <person name="Yao J."/>
            <person name="Bao L."/>
            <person name="Zhang J."/>
            <person name="Li Y."/>
            <person name="Jiang C."/>
            <person name="Sun L."/>
            <person name="Wang R."/>
            <person name="Zhang Y."/>
            <person name="Zhou T."/>
            <person name="Zeng Q."/>
            <person name="Fu Q."/>
            <person name="Gao S."/>
            <person name="Li N."/>
            <person name="Koren S."/>
            <person name="Jiang Y."/>
            <person name="Zimin A."/>
            <person name="Xu P."/>
            <person name="Phillippy A.M."/>
            <person name="Geng X."/>
            <person name="Song L."/>
            <person name="Sun F."/>
            <person name="Li C."/>
            <person name="Wang X."/>
            <person name="Chen A."/>
            <person name="Jin Y."/>
            <person name="Yuan Z."/>
            <person name="Yang Y."/>
            <person name="Tan S."/>
            <person name="Peatman E."/>
            <person name="Lu J."/>
            <person name="Qin Z."/>
            <person name="Dunham R."/>
            <person name="Li Z."/>
            <person name="Sonstegard T."/>
            <person name="Feng J."/>
            <person name="Danzmann R.G."/>
            <person name="Schroeder S."/>
            <person name="Scheffler B."/>
            <person name="Duke M.V."/>
            <person name="Ballard L."/>
            <person name="Kucuktas H."/>
            <person name="Kaltenboeck L."/>
            <person name="Liu H."/>
            <person name="Armbruster J."/>
            <person name="Xie Y."/>
            <person name="Kirby M.L."/>
            <person name="Tian Y."/>
            <person name="Flanagan M.E."/>
            <person name="Mu W."/>
            <person name="Waldbieser G.C."/>
        </authorList>
    </citation>
    <scope>NUCLEOTIDE SEQUENCE [LARGE SCALE GENOMIC DNA]</scope>
    <source>
        <strain evidence="8">SDA103</strain>
    </source>
</reference>
<dbReference type="SMART" id="SM00032">
    <property type="entry name" value="CCP"/>
    <property type="match status" value="22"/>
</dbReference>
<dbReference type="KEGG" id="ipu:108270919"/>
<feature type="domain" description="Sushi" evidence="7">
    <location>
        <begin position="1029"/>
        <end position="1080"/>
    </location>
</feature>
<feature type="domain" description="Sushi" evidence="7">
    <location>
        <begin position="273"/>
        <end position="330"/>
    </location>
</feature>
<dbReference type="PANTHER" id="PTHR45785:SF2">
    <property type="entry name" value="COMPLEMENT FACTOR H-RELATED"/>
    <property type="match status" value="1"/>
</dbReference>
<feature type="domain" description="Sushi" evidence="7">
    <location>
        <begin position="331"/>
        <end position="388"/>
    </location>
</feature>
<feature type="domain" description="Sushi" evidence="7">
    <location>
        <begin position="1404"/>
        <end position="1463"/>
    </location>
</feature>
<evidence type="ECO:0000313" key="9">
    <source>
        <dbReference type="RefSeq" id="XP_053539140.1"/>
    </source>
</evidence>
<evidence type="ECO:0000256" key="3">
    <source>
        <dbReference type="ARBA" id="ARBA00022729"/>
    </source>
</evidence>
<dbReference type="CDD" id="cd00033">
    <property type="entry name" value="CCP"/>
    <property type="match status" value="1"/>
</dbReference>
<dbReference type="RefSeq" id="XP_053539140.1">
    <property type="nucleotide sequence ID" value="XM_053683165.1"/>
</dbReference>
<evidence type="ECO:0000259" key="7">
    <source>
        <dbReference type="PROSITE" id="PS50923"/>
    </source>
</evidence>
<feature type="domain" description="Sushi" evidence="7">
    <location>
        <begin position="212"/>
        <end position="271"/>
    </location>
</feature>
<dbReference type="InterPro" id="IPR035976">
    <property type="entry name" value="Sushi/SCR/CCP_sf"/>
</dbReference>
<feature type="signal peptide" evidence="6">
    <location>
        <begin position="1"/>
        <end position="24"/>
    </location>
</feature>
<name>A0A9F7RAE0_ICTPU</name>
<feature type="domain" description="Sushi" evidence="7">
    <location>
        <begin position="148"/>
        <end position="207"/>
    </location>
</feature>
<feature type="domain" description="Sushi" evidence="7">
    <location>
        <begin position="511"/>
        <end position="568"/>
    </location>
</feature>
<feature type="domain" description="Sushi" evidence="7">
    <location>
        <begin position="1276"/>
        <end position="1335"/>
    </location>
</feature>
<dbReference type="OrthoDB" id="10051774at2759"/>
<keyword evidence="8" id="KW-1185">Reference proteome</keyword>
<evidence type="ECO:0000256" key="2">
    <source>
        <dbReference type="ARBA" id="ARBA00022659"/>
    </source>
</evidence>
<dbReference type="PROSITE" id="PS50923">
    <property type="entry name" value="SUSHI"/>
    <property type="match status" value="22"/>
</dbReference>
<evidence type="ECO:0000256" key="4">
    <source>
        <dbReference type="ARBA" id="ARBA00023157"/>
    </source>
</evidence>
<feature type="domain" description="Sushi" evidence="7">
    <location>
        <begin position="569"/>
        <end position="626"/>
    </location>
</feature>
<feature type="domain" description="Sushi" evidence="7">
    <location>
        <begin position="627"/>
        <end position="684"/>
    </location>
</feature>
<dbReference type="InterPro" id="IPR000436">
    <property type="entry name" value="Sushi_SCR_CCP_dom"/>
</dbReference>
<organism evidence="8 9">
    <name type="scientific">Ictalurus punctatus</name>
    <name type="common">Channel catfish</name>
    <name type="synonym">Silurus punctatus</name>
    <dbReference type="NCBI Taxonomy" id="7998"/>
    <lineage>
        <taxon>Eukaryota</taxon>
        <taxon>Metazoa</taxon>
        <taxon>Chordata</taxon>
        <taxon>Craniata</taxon>
        <taxon>Vertebrata</taxon>
        <taxon>Euteleostomi</taxon>
        <taxon>Actinopterygii</taxon>
        <taxon>Neopterygii</taxon>
        <taxon>Teleostei</taxon>
        <taxon>Ostariophysi</taxon>
        <taxon>Siluriformes</taxon>
        <taxon>Ictaluridae</taxon>
        <taxon>Ictalurus</taxon>
    </lineage>
</organism>
<keyword evidence="4 5" id="KW-1015">Disulfide bond</keyword>
<evidence type="ECO:0000256" key="1">
    <source>
        <dbReference type="ARBA" id="ARBA00004328"/>
    </source>
</evidence>
<feature type="domain" description="Sushi" evidence="7">
    <location>
        <begin position="1212"/>
        <end position="1271"/>
    </location>
</feature>
<dbReference type="PANTHER" id="PTHR45785">
    <property type="entry name" value="COMPLEMENT FACTOR H-RELATED"/>
    <property type="match status" value="1"/>
</dbReference>
<dbReference type="Pfam" id="PF00084">
    <property type="entry name" value="Sushi"/>
    <property type="match status" value="15"/>
</dbReference>
<feature type="domain" description="Sushi" evidence="7">
    <location>
        <begin position="87"/>
        <end position="144"/>
    </location>
</feature>
<feature type="domain" description="Sushi" evidence="7">
    <location>
        <begin position="750"/>
        <end position="807"/>
    </location>
</feature>
<feature type="domain" description="Sushi" evidence="7">
    <location>
        <begin position="1340"/>
        <end position="1399"/>
    </location>
</feature>
<feature type="domain" description="Sushi" evidence="7">
    <location>
        <begin position="1148"/>
        <end position="1207"/>
    </location>
</feature>
<reference evidence="9" key="2">
    <citation type="submission" date="2025-08" db="UniProtKB">
        <authorList>
            <consortium name="RefSeq"/>
        </authorList>
    </citation>
    <scope>IDENTIFICATION</scope>
    <source>
        <tissue evidence="9">Blood</tissue>
    </source>
</reference>
<feature type="chain" id="PRO_5039908369" evidence="6">
    <location>
        <begin position="25"/>
        <end position="1463"/>
    </location>
</feature>
<comment type="caution">
    <text evidence="5">Lacks conserved residue(s) required for the propagation of feature annotation.</text>
</comment>
<feature type="domain" description="Sushi" evidence="7">
    <location>
        <begin position="866"/>
        <end position="926"/>
    </location>
</feature>
<keyword evidence="2 5" id="KW-0768">Sushi</keyword>